<dbReference type="GO" id="GO:0005886">
    <property type="term" value="C:plasma membrane"/>
    <property type="evidence" value="ECO:0000318"/>
    <property type="project" value="GO_Central"/>
</dbReference>
<keyword evidence="8" id="KW-1185">Reference proteome</keyword>
<dbReference type="GO" id="GO:0030276">
    <property type="term" value="F:clathrin binding"/>
    <property type="evidence" value="ECO:0000318"/>
    <property type="project" value="GO_Central"/>
</dbReference>
<dbReference type="Pfam" id="PF01417">
    <property type="entry name" value="ENTH"/>
    <property type="match status" value="1"/>
</dbReference>
<dbReference type="EMBL" id="CM002922">
    <property type="protein sequence ID" value="KGN65713.1"/>
    <property type="molecule type" value="Genomic_DNA"/>
</dbReference>
<dbReference type="KEGG" id="csv:101219750"/>
<dbReference type="Gene3D" id="1.25.40.90">
    <property type="match status" value="1"/>
</dbReference>
<dbReference type="Proteomes" id="UP000029981">
    <property type="component" value="Chromosome 1"/>
</dbReference>
<evidence type="ECO:0000313" key="8">
    <source>
        <dbReference type="Proteomes" id="UP000029981"/>
    </source>
</evidence>
<dbReference type="OrthoDB" id="4033880at2759"/>
<reference evidence="7 8" key="4">
    <citation type="journal article" date="2011" name="BMC Genomics">
        <title>RNA-Seq improves annotation of protein-coding genes in the cucumber genome.</title>
        <authorList>
            <person name="Li Z."/>
            <person name="Zhang Z."/>
            <person name="Yan P."/>
            <person name="Huang S."/>
            <person name="Fei Z."/>
            <person name="Lin K."/>
        </authorList>
    </citation>
    <scope>NUCLEOTIDE SEQUENCE [LARGE SCALE GENOMIC DNA]</scope>
    <source>
        <strain evidence="8">cv. 9930</strain>
    </source>
</reference>
<dbReference type="InterPro" id="IPR013809">
    <property type="entry name" value="ENTH"/>
</dbReference>
<feature type="region of interest" description="Disordered" evidence="5">
    <location>
        <begin position="269"/>
        <end position="305"/>
    </location>
</feature>
<protein>
    <recommendedName>
        <fullName evidence="6">ENTH domain-containing protein</fullName>
    </recommendedName>
</protein>
<proteinExistence type="predicted"/>
<dbReference type="OMA" id="ITQMANF"/>
<evidence type="ECO:0000256" key="2">
    <source>
        <dbReference type="ARBA" id="ARBA00004555"/>
    </source>
</evidence>
<sequence length="305" mass="34900">MATPSFHDLKKQASFFFKEKIKTARLALTDVTSAELLTEEAINGNPDARTLSSISRAAFEVDDYWRIVAILHKRLVKFEKKNWRNSYNSLIILEHLLTHGPESVAKEFESEKHVITQMANFQYVDEKGFNWGLSVRKRSERILNLLDKGSLLKNEREKARKLTREILGFGSFSLRSNSQGIILQHPSSPIARYGKCNSNFDSLDNILHQDGSVVDGQRIEMLETRESVDENLLVRINKEELHRGDDDAGVCKVKPLLSGKREEEEMEMEMEKGISSDGCYDHPFIDDEPETNSSLLSRLGRDERN</sequence>
<dbReference type="PROSITE" id="PS50942">
    <property type="entry name" value="ENTH"/>
    <property type="match status" value="1"/>
</dbReference>
<dbReference type="SMART" id="SM00273">
    <property type="entry name" value="ENTH"/>
    <property type="match status" value="1"/>
</dbReference>
<name>A0A0A0LVB4_CUCSA</name>
<reference evidence="7 8" key="2">
    <citation type="journal article" date="2009" name="PLoS ONE">
        <title>An integrated genetic and cytogenetic map of the cucumber genome.</title>
        <authorList>
            <person name="Ren Y."/>
            <person name="Zhang Z."/>
            <person name="Liu J."/>
            <person name="Staub J.E."/>
            <person name="Han Y."/>
            <person name="Cheng Z."/>
            <person name="Li X."/>
            <person name="Lu J."/>
            <person name="Miao H."/>
            <person name="Kang H."/>
            <person name="Xie B."/>
            <person name="Gu X."/>
            <person name="Wang X."/>
            <person name="Du Y."/>
            <person name="Jin W."/>
            <person name="Huang S."/>
        </authorList>
    </citation>
    <scope>NUCLEOTIDE SEQUENCE [LARGE SCALE GENOMIC DNA]</scope>
    <source>
        <strain evidence="8">cv. 9930</strain>
    </source>
</reference>
<dbReference type="SUPFAM" id="SSF48464">
    <property type="entry name" value="ENTH/VHS domain"/>
    <property type="match status" value="1"/>
</dbReference>
<dbReference type="GO" id="GO:0006897">
    <property type="term" value="P:endocytosis"/>
    <property type="evidence" value="ECO:0000318"/>
    <property type="project" value="GO_Central"/>
</dbReference>
<evidence type="ECO:0000256" key="1">
    <source>
        <dbReference type="ARBA" id="ARBA00004132"/>
    </source>
</evidence>
<evidence type="ECO:0000259" key="6">
    <source>
        <dbReference type="PROSITE" id="PS50942"/>
    </source>
</evidence>
<organism evidence="7 8">
    <name type="scientific">Cucumis sativus</name>
    <name type="common">Cucumber</name>
    <dbReference type="NCBI Taxonomy" id="3659"/>
    <lineage>
        <taxon>Eukaryota</taxon>
        <taxon>Viridiplantae</taxon>
        <taxon>Streptophyta</taxon>
        <taxon>Embryophyta</taxon>
        <taxon>Tracheophyta</taxon>
        <taxon>Spermatophyta</taxon>
        <taxon>Magnoliopsida</taxon>
        <taxon>eudicotyledons</taxon>
        <taxon>Gunneridae</taxon>
        <taxon>Pentapetalae</taxon>
        <taxon>rosids</taxon>
        <taxon>fabids</taxon>
        <taxon>Cucurbitales</taxon>
        <taxon>Cucurbitaceae</taxon>
        <taxon>Benincaseae</taxon>
        <taxon>Cucumis</taxon>
    </lineage>
</organism>
<comment type="subcellular location">
    <subcellularLocation>
        <location evidence="1">Cytoplasmic vesicle</location>
        <location evidence="1">Clathrin-coated vesicle</location>
    </subcellularLocation>
    <subcellularLocation>
        <location evidence="2">Golgi apparatus</location>
    </subcellularLocation>
</comment>
<reference evidence="7 8" key="1">
    <citation type="journal article" date="2009" name="Nat. Genet.">
        <title>The genome of the cucumber, Cucumis sativus L.</title>
        <authorList>
            <person name="Huang S."/>
            <person name="Li R."/>
            <person name="Zhang Z."/>
            <person name="Li L."/>
            <person name="Gu X."/>
            <person name="Fan W."/>
            <person name="Lucas W.J."/>
            <person name="Wang X."/>
            <person name="Xie B."/>
            <person name="Ni P."/>
            <person name="Ren Y."/>
            <person name="Zhu H."/>
            <person name="Li J."/>
            <person name="Lin K."/>
            <person name="Jin W."/>
            <person name="Fei Z."/>
            <person name="Li G."/>
            <person name="Staub J."/>
            <person name="Kilian A."/>
            <person name="van der Vossen E.A."/>
            <person name="Wu Y."/>
            <person name="Guo J."/>
            <person name="He J."/>
            <person name="Jia Z."/>
            <person name="Ren Y."/>
            <person name="Tian G."/>
            <person name="Lu Y."/>
            <person name="Ruan J."/>
            <person name="Qian W."/>
            <person name="Wang M."/>
            <person name="Huang Q."/>
            <person name="Li B."/>
            <person name="Xuan Z."/>
            <person name="Cao J."/>
            <person name="Asan"/>
            <person name="Wu Z."/>
            <person name="Zhang J."/>
            <person name="Cai Q."/>
            <person name="Bai Y."/>
            <person name="Zhao B."/>
            <person name="Han Y."/>
            <person name="Li Y."/>
            <person name="Li X."/>
            <person name="Wang S."/>
            <person name="Shi Q."/>
            <person name="Liu S."/>
            <person name="Cho W.K."/>
            <person name="Kim J.Y."/>
            <person name="Xu Y."/>
            <person name="Heller-Uszynska K."/>
            <person name="Miao H."/>
            <person name="Cheng Z."/>
            <person name="Zhang S."/>
            <person name="Wu J."/>
            <person name="Yang Y."/>
            <person name="Kang H."/>
            <person name="Li M."/>
            <person name="Liang H."/>
            <person name="Ren X."/>
            <person name="Shi Z."/>
            <person name="Wen M."/>
            <person name="Jian M."/>
            <person name="Yang H."/>
            <person name="Zhang G."/>
            <person name="Yang Z."/>
            <person name="Chen R."/>
            <person name="Liu S."/>
            <person name="Li J."/>
            <person name="Ma L."/>
            <person name="Liu H."/>
            <person name="Zhou Y."/>
            <person name="Zhao J."/>
            <person name="Fang X."/>
            <person name="Li G."/>
            <person name="Fang L."/>
            <person name="Li Y."/>
            <person name="Liu D."/>
            <person name="Zheng H."/>
            <person name="Zhang Y."/>
            <person name="Qin N."/>
            <person name="Li Z."/>
            <person name="Yang G."/>
            <person name="Yang S."/>
            <person name="Bolund L."/>
            <person name="Kristiansen K."/>
            <person name="Zheng H."/>
            <person name="Li S."/>
            <person name="Zhang X."/>
            <person name="Yang H."/>
            <person name="Wang J."/>
            <person name="Sun R."/>
            <person name="Zhang B."/>
            <person name="Jiang S."/>
            <person name="Wang J."/>
            <person name="Du Y."/>
            <person name="Li S."/>
        </authorList>
    </citation>
    <scope>NUCLEOTIDE SEQUENCE [LARGE SCALE GENOMIC DNA]</scope>
    <source>
        <strain evidence="8">cv. 9930</strain>
    </source>
</reference>
<keyword evidence="4" id="KW-0968">Cytoplasmic vesicle</keyword>
<dbReference type="GO" id="GO:0030125">
    <property type="term" value="C:clathrin vesicle coat"/>
    <property type="evidence" value="ECO:0000318"/>
    <property type="project" value="GO_Central"/>
</dbReference>
<dbReference type="eggNOG" id="KOG2056">
    <property type="taxonomic scope" value="Eukaryota"/>
</dbReference>
<evidence type="ECO:0000256" key="4">
    <source>
        <dbReference type="ARBA" id="ARBA00023329"/>
    </source>
</evidence>
<gene>
    <name evidence="7" type="ORF">Csa_1G507460</name>
</gene>
<keyword evidence="3" id="KW-0333">Golgi apparatus</keyword>
<dbReference type="GO" id="GO:0005768">
    <property type="term" value="C:endosome"/>
    <property type="evidence" value="ECO:0000318"/>
    <property type="project" value="GO_Central"/>
</dbReference>
<feature type="domain" description="ENTH" evidence="6">
    <location>
        <begin position="16"/>
        <end position="156"/>
    </location>
</feature>
<dbReference type="Gramene" id="KGN65713">
    <property type="protein sequence ID" value="KGN65713"/>
    <property type="gene ID" value="Csa_1G507460"/>
</dbReference>
<dbReference type="GO" id="GO:0005543">
    <property type="term" value="F:phospholipid binding"/>
    <property type="evidence" value="ECO:0000318"/>
    <property type="project" value="GO_Central"/>
</dbReference>
<evidence type="ECO:0000313" key="7">
    <source>
        <dbReference type="EMBL" id="KGN65713.1"/>
    </source>
</evidence>
<dbReference type="CDD" id="cd03571">
    <property type="entry name" value="ENTH"/>
    <property type="match status" value="1"/>
</dbReference>
<dbReference type="PANTHER" id="PTHR12276:SF116">
    <property type="entry name" value="ENTH_VHS FAMILY PROTEIN"/>
    <property type="match status" value="1"/>
</dbReference>
<dbReference type="AlphaFoldDB" id="A0A0A0LVB4"/>
<dbReference type="STRING" id="3659.A0A0A0LVB4"/>
<evidence type="ECO:0000256" key="3">
    <source>
        <dbReference type="ARBA" id="ARBA00023034"/>
    </source>
</evidence>
<reference evidence="7 8" key="3">
    <citation type="journal article" date="2010" name="BMC Genomics">
        <title>Transcriptome sequencing and comparative analysis of cucumber flowers with different sex types.</title>
        <authorList>
            <person name="Guo S."/>
            <person name="Zheng Y."/>
            <person name="Joung J.G."/>
            <person name="Liu S."/>
            <person name="Zhang Z."/>
            <person name="Crasta O.R."/>
            <person name="Sobral B.W."/>
            <person name="Xu Y."/>
            <person name="Huang S."/>
            <person name="Fei Z."/>
        </authorList>
    </citation>
    <scope>NUCLEOTIDE SEQUENCE [LARGE SCALE GENOMIC DNA]</scope>
    <source>
        <strain evidence="8">cv. 9930</strain>
    </source>
</reference>
<feature type="compositionally biased region" description="Basic and acidic residues" evidence="5">
    <location>
        <begin position="269"/>
        <end position="285"/>
    </location>
</feature>
<accession>A0A0A0LVB4</accession>
<dbReference type="PANTHER" id="PTHR12276">
    <property type="entry name" value="EPSIN/ENT-RELATED"/>
    <property type="match status" value="1"/>
</dbReference>
<evidence type="ECO:0000256" key="5">
    <source>
        <dbReference type="SAM" id="MobiDB-lite"/>
    </source>
</evidence>
<dbReference type="InterPro" id="IPR008942">
    <property type="entry name" value="ENTH_VHS"/>
</dbReference>
<dbReference type="GO" id="GO:0005794">
    <property type="term" value="C:Golgi apparatus"/>
    <property type="evidence" value="ECO:0007669"/>
    <property type="project" value="UniProtKB-SubCell"/>
</dbReference>